<dbReference type="EMBL" id="JAVFKM010000039">
    <property type="protein sequence ID" value="MEF3119190.1"/>
    <property type="molecule type" value="Genomic_DNA"/>
</dbReference>
<keyword evidence="2" id="KW-1185">Reference proteome</keyword>
<evidence type="ECO:0008006" key="3">
    <source>
        <dbReference type="Google" id="ProtNLM"/>
    </source>
</evidence>
<reference evidence="1 2" key="1">
    <citation type="submission" date="2023-08" db="EMBL/GenBank/DDBJ databases">
        <authorList>
            <person name="Sharma P."/>
            <person name="Verma V."/>
            <person name="Mohan M.K."/>
            <person name="Dubey A.K."/>
        </authorList>
    </citation>
    <scope>NUCLEOTIDE SEQUENCE [LARGE SCALE GENOMIC DNA]</scope>
    <source>
        <strain evidence="1 2">ADP4</strain>
    </source>
</reference>
<proteinExistence type="predicted"/>
<comment type="caution">
    <text evidence="1">The sequence shown here is derived from an EMBL/GenBank/DDBJ whole genome shotgun (WGS) entry which is preliminary data.</text>
</comment>
<dbReference type="PROSITE" id="PS51257">
    <property type="entry name" value="PROKAR_LIPOPROTEIN"/>
    <property type="match status" value="1"/>
</dbReference>
<gene>
    <name evidence="1" type="ORF">RB636_39195</name>
</gene>
<sequence>MTGRSGSKHTHLRTAVATTTALLLAATATGCATENERCGPAPSSRYRATDLHGSWSSLMGRNIKLSDLGGKLGQTFNTQGWPKNTTLDQTVNDAPAENGLSGKGNWSLSTGHTTLTLTFDRLDAELERTTIHTLRIGEEKSQPVLYTQVGDPEECHVFMLTRQGD</sequence>
<name>A0ABU7X623_9ACTN</name>
<evidence type="ECO:0000313" key="2">
    <source>
        <dbReference type="Proteomes" id="UP001348265"/>
    </source>
</evidence>
<protein>
    <recommendedName>
        <fullName evidence="3">Lipoprotein</fullName>
    </recommendedName>
</protein>
<accession>A0ABU7X623</accession>
<organism evidence="1 2">
    <name type="scientific">Streptomyces chrestomyceticus</name>
    <dbReference type="NCBI Taxonomy" id="68185"/>
    <lineage>
        <taxon>Bacteria</taxon>
        <taxon>Bacillati</taxon>
        <taxon>Actinomycetota</taxon>
        <taxon>Actinomycetes</taxon>
        <taxon>Kitasatosporales</taxon>
        <taxon>Streptomycetaceae</taxon>
        <taxon>Streptomyces</taxon>
    </lineage>
</organism>
<dbReference type="Proteomes" id="UP001348265">
    <property type="component" value="Unassembled WGS sequence"/>
</dbReference>
<dbReference type="RefSeq" id="WP_331790008.1">
    <property type="nucleotide sequence ID" value="NZ_JAVFKM010000039.1"/>
</dbReference>
<evidence type="ECO:0000313" key="1">
    <source>
        <dbReference type="EMBL" id="MEF3119190.1"/>
    </source>
</evidence>